<sequence length="324" mass="36803">MLLQPSLPGLDYLEQDETHASVLSFTAPPRASVLQSLDLILMGMVGAGLGIEALCLYFDLTRIQLCERLLALDLEMPADKPIRRFAGKNPWSVEDIRHLIRWWSDGIHVKSIAPSLARSENAIRAKARRIGLPRRDRRLLSYQDLPPLKPLPLDEPSSESLQSDILPETHSNLTLTPQTKRFGVEIWKKEHDDDALLLYFGQINNAMAAQYLNDKWGTHYSAAAVSSRWTRLGCKGRNRKAMAASFDPVTAEANFKASGFVKRQCHTLKRVFVERRGVYSYNCPEAQKRVEKITIRKPRETVDHYRRGSVSLPVLKFLERNSSL</sequence>
<dbReference type="KEGG" id="bid:Bind_3861"/>
<dbReference type="OrthoDB" id="8482273at2"/>
<dbReference type="HOGENOM" id="CLU_857024_0_0_5"/>
<accession>B2ILJ0</accession>
<dbReference type="RefSeq" id="WP_012383003.1">
    <property type="nucleotide sequence ID" value="NC_010580.1"/>
</dbReference>
<keyword evidence="2" id="KW-1185">Reference proteome</keyword>
<keyword evidence="1" id="KW-0614">Plasmid</keyword>
<evidence type="ECO:0000313" key="2">
    <source>
        <dbReference type="Proteomes" id="UP000001695"/>
    </source>
</evidence>
<reference evidence="1 2" key="1">
    <citation type="submission" date="2008-03" db="EMBL/GenBank/DDBJ databases">
        <title>Complete sequence of plasmid1 of Beijerinckia indica subsp. indica ATCC 9039.</title>
        <authorList>
            <consortium name="US DOE Joint Genome Institute"/>
            <person name="Copeland A."/>
            <person name="Lucas S."/>
            <person name="Lapidus A."/>
            <person name="Glavina del Rio T."/>
            <person name="Dalin E."/>
            <person name="Tice H."/>
            <person name="Bruce D."/>
            <person name="Goodwin L."/>
            <person name="Pitluck S."/>
            <person name="LaButti K."/>
            <person name="Schmutz J."/>
            <person name="Larimer F."/>
            <person name="Land M."/>
            <person name="Hauser L."/>
            <person name="Kyrpides N."/>
            <person name="Mikhailova N."/>
            <person name="Dunfield P.F."/>
            <person name="Dedysh S.N."/>
            <person name="Liesack W."/>
            <person name="Saw J.H."/>
            <person name="Alam M."/>
            <person name="Chen Y."/>
            <person name="Murrell J.C."/>
            <person name="Richardson P."/>
        </authorList>
    </citation>
    <scope>NUCLEOTIDE SEQUENCE [LARGE SCALE GENOMIC DNA]</scope>
    <source>
        <strain evidence="2">ATCC 9039 / DSM 1715 / NCIMB 8712</strain>
        <plasmid evidence="1 2">pBIND01</plasmid>
    </source>
</reference>
<dbReference type="Proteomes" id="UP000001695">
    <property type="component" value="Plasmid pBIND01"/>
</dbReference>
<dbReference type="EMBL" id="CP001017">
    <property type="protein sequence ID" value="ACB97390.1"/>
    <property type="molecule type" value="Genomic_DNA"/>
</dbReference>
<gene>
    <name evidence="1" type="ordered locus">Bind_3861</name>
</gene>
<evidence type="ECO:0000313" key="1">
    <source>
        <dbReference type="EMBL" id="ACB97390.1"/>
    </source>
</evidence>
<organism evidence="1 2">
    <name type="scientific">Beijerinckia indica subsp. indica (strain ATCC 9039 / DSM 1715 / NCIMB 8712)</name>
    <dbReference type="NCBI Taxonomy" id="395963"/>
    <lineage>
        <taxon>Bacteria</taxon>
        <taxon>Pseudomonadati</taxon>
        <taxon>Pseudomonadota</taxon>
        <taxon>Alphaproteobacteria</taxon>
        <taxon>Hyphomicrobiales</taxon>
        <taxon>Beijerinckiaceae</taxon>
        <taxon>Beijerinckia</taxon>
    </lineage>
</organism>
<dbReference type="AlphaFoldDB" id="B2ILJ0"/>
<name>B2ILJ0_BEII9</name>
<proteinExistence type="predicted"/>
<protein>
    <submittedName>
        <fullName evidence="1">Uncharacterized protein</fullName>
    </submittedName>
</protein>
<geneLocation type="plasmid" evidence="1 2">
    <name>pBIND01</name>
</geneLocation>